<dbReference type="SUPFAM" id="SSF54452">
    <property type="entry name" value="MHC antigen-recognition domain"/>
    <property type="match status" value="4"/>
</dbReference>
<dbReference type="InterPro" id="IPR003597">
    <property type="entry name" value="Ig_C1-set"/>
</dbReference>
<feature type="transmembrane region" description="Helical" evidence="12">
    <location>
        <begin position="803"/>
        <end position="824"/>
    </location>
</feature>
<dbReference type="InterPro" id="IPR007110">
    <property type="entry name" value="Ig-like_dom"/>
</dbReference>
<keyword evidence="8" id="KW-1015">Disulfide bond</keyword>
<keyword evidence="7 12" id="KW-0472">Membrane</keyword>
<dbReference type="InterPro" id="IPR000353">
    <property type="entry name" value="MHC_II_b_N"/>
</dbReference>
<feature type="domain" description="Ig-like" evidence="13">
    <location>
        <begin position="700"/>
        <end position="788"/>
    </location>
</feature>
<dbReference type="SMART" id="SM00921">
    <property type="entry name" value="MHC_II_beta"/>
    <property type="match status" value="2"/>
</dbReference>
<evidence type="ECO:0000313" key="14">
    <source>
        <dbReference type="EMBL" id="KAF5885554.1"/>
    </source>
</evidence>
<evidence type="ECO:0000256" key="8">
    <source>
        <dbReference type="ARBA" id="ARBA00023157"/>
    </source>
</evidence>
<evidence type="ECO:0000256" key="4">
    <source>
        <dbReference type="ARBA" id="ARBA00022859"/>
    </source>
</evidence>
<evidence type="ECO:0000256" key="9">
    <source>
        <dbReference type="ARBA" id="ARBA00023180"/>
    </source>
</evidence>
<keyword evidence="3 12" id="KW-0812">Transmembrane</keyword>
<dbReference type="InterPro" id="IPR036179">
    <property type="entry name" value="Ig-like_dom_sf"/>
</dbReference>
<dbReference type="OrthoDB" id="9940220at2759"/>
<protein>
    <submittedName>
        <fullName evidence="14">MHC class II beta chain</fullName>
    </submittedName>
</protein>
<sequence length="829" mass="94254">MRGLDEDEVFYSDFTNKRGVVMLPPFSDSTEFPGLYEFSESEMICCKQTLQLWKKEFKDTPVSEDAPQNTIYPRDDIQLGSENTLVCHSTRFFPPPISVRWTKNNVDVTNTSTTSRYYPNRDGTYNQFSHLPFTPQEGDVYTCTVQHKTLETPDTKTMGGDMLALQFWCFWSSDDLRDMVYIDTYIMNKIKYAEFNSTVGKYVGYTAAGIQSAKNWNENAAYMEGRRAEVETVCKRNARIYNSILLSQTVEPQVKVRLVKQSDGSHPAMLICSAYGFYPPHIQVTWMRNGKEVEGDQTSTEEMADGDWYYQVHSHLEYMPESGEEISCVVEHASFSKPMSYKWDPSASEPDKSKIAIGASGLVLGIVLSAAGFIYYKTKSSGPKQPKHQHDKGSYDVLLDGVHRGTRSTLEYDEYDECEVTSVCVCVFTAKHNGVVVVACSDSGKEYMLEVEKEEVYHADFVKQQMVMMVPQFAGSLQPAEGTYQNALAQQDVCKNNLGVLKTVYKDQEEPKDVPQNSIYPRDDVNVGTQNTLICHSMRFFPPPVRVRWTRNGEDVTDDSSLSQYYPNEDHTFNQFSHLSFTPKEGDIYTCTVEHKSLETPDTKTWDGQFYWMEAQCRYSSQDLHDMELIENYIYNKIMYAQFNSTLGKVIGYTEHGVKSAERWNKNTADLAARKAAVDTYCKHNTKLYQDLIFDETVEPQVKVRSVKKSDGSHPAVLMCSAYSFYPKLIKVTWLRNGQEVKGGVTSTEEMADGDWYYQVHSHLEYTPESGEEISCVVEHASFSKPMSYKWDPSMSEPDKSKIAIGASGLVLGVVLSAAGFIYYRKKCS</sequence>
<dbReference type="AlphaFoldDB" id="A0A8J4WPT5"/>
<dbReference type="SUPFAM" id="SSF48726">
    <property type="entry name" value="Immunoglobulin"/>
    <property type="match status" value="4"/>
</dbReference>
<dbReference type="InterPro" id="IPR001003">
    <property type="entry name" value="MHC_II_a_N"/>
</dbReference>
<gene>
    <name evidence="14" type="primary">IcpuDAB</name>
    <name evidence="14" type="ORF">DAT39_022692</name>
</gene>
<dbReference type="PANTHER" id="PTHR19944:SF99">
    <property type="entry name" value="HLA CLASS II HISTOCOMPATIBILITY ANTIGEN, DRB1 BETA CHAIN"/>
    <property type="match status" value="1"/>
</dbReference>
<dbReference type="PANTHER" id="PTHR19944">
    <property type="entry name" value="MHC CLASS II-RELATED"/>
    <property type="match status" value="1"/>
</dbReference>
<evidence type="ECO:0000256" key="3">
    <source>
        <dbReference type="ARBA" id="ARBA00022692"/>
    </source>
</evidence>
<evidence type="ECO:0000256" key="6">
    <source>
        <dbReference type="ARBA" id="ARBA00023130"/>
    </source>
</evidence>
<dbReference type="GO" id="GO:0042613">
    <property type="term" value="C:MHC class II protein complex"/>
    <property type="evidence" value="ECO:0007669"/>
    <property type="project" value="UniProtKB-KW"/>
</dbReference>
<dbReference type="Pfam" id="PF00993">
    <property type="entry name" value="MHC_II_alpha"/>
    <property type="match status" value="2"/>
</dbReference>
<dbReference type="InterPro" id="IPR050160">
    <property type="entry name" value="MHC/Immunoglobulin"/>
</dbReference>
<keyword evidence="11" id="KW-0393">Immunoglobulin domain</keyword>
<dbReference type="PROSITE" id="PS00290">
    <property type="entry name" value="IG_MHC"/>
    <property type="match status" value="2"/>
</dbReference>
<dbReference type="InterPro" id="IPR011162">
    <property type="entry name" value="MHC_I/II-like_Ag-recog"/>
</dbReference>
<feature type="non-terminal residue" evidence="14">
    <location>
        <position position="829"/>
    </location>
</feature>
<dbReference type="Pfam" id="PF00969">
    <property type="entry name" value="MHC_II_beta"/>
    <property type="match status" value="2"/>
</dbReference>
<evidence type="ECO:0000256" key="11">
    <source>
        <dbReference type="ARBA" id="ARBA00023319"/>
    </source>
</evidence>
<feature type="domain" description="Ig-like" evidence="13">
    <location>
        <begin position="252"/>
        <end position="340"/>
    </location>
</feature>
<evidence type="ECO:0000313" key="15">
    <source>
        <dbReference type="Proteomes" id="UP000727407"/>
    </source>
</evidence>
<evidence type="ECO:0000256" key="7">
    <source>
        <dbReference type="ARBA" id="ARBA00023136"/>
    </source>
</evidence>
<dbReference type="SMART" id="SM00920">
    <property type="entry name" value="MHC_II_alpha"/>
    <property type="match status" value="2"/>
</dbReference>
<feature type="domain" description="Ig-like" evidence="13">
    <location>
        <begin position="515"/>
        <end position="607"/>
    </location>
</feature>
<accession>A0A8J4WPT5</accession>
<comment type="similarity">
    <text evidence="2">Belongs to the MHC class II family.</text>
</comment>
<evidence type="ECO:0000256" key="5">
    <source>
        <dbReference type="ARBA" id="ARBA00022989"/>
    </source>
</evidence>
<dbReference type="Pfam" id="PF07654">
    <property type="entry name" value="C1-set"/>
    <property type="match status" value="4"/>
</dbReference>
<comment type="subcellular location">
    <subcellularLocation>
        <location evidence="1">Membrane</location>
        <topology evidence="1">Single-pass type I membrane protein</topology>
    </subcellularLocation>
</comment>
<evidence type="ECO:0000259" key="13">
    <source>
        <dbReference type="PROSITE" id="PS50835"/>
    </source>
</evidence>
<dbReference type="EMBL" id="QNUK01001233">
    <property type="protein sequence ID" value="KAF5885554.1"/>
    <property type="molecule type" value="Genomic_DNA"/>
</dbReference>
<evidence type="ECO:0000256" key="12">
    <source>
        <dbReference type="SAM" id="Phobius"/>
    </source>
</evidence>
<keyword evidence="6" id="KW-1064">Adaptive immunity</keyword>
<proteinExistence type="inferred from homology"/>
<keyword evidence="10" id="KW-0491">MHC II</keyword>
<dbReference type="InterPro" id="IPR003006">
    <property type="entry name" value="Ig/MHC_CS"/>
</dbReference>
<dbReference type="Proteomes" id="UP000727407">
    <property type="component" value="Unassembled WGS sequence"/>
</dbReference>
<dbReference type="SMART" id="SM00407">
    <property type="entry name" value="IGc1"/>
    <property type="match status" value="4"/>
</dbReference>
<evidence type="ECO:0000256" key="1">
    <source>
        <dbReference type="ARBA" id="ARBA00004479"/>
    </source>
</evidence>
<evidence type="ECO:0000256" key="2">
    <source>
        <dbReference type="ARBA" id="ARBA00007394"/>
    </source>
</evidence>
<keyword evidence="15" id="KW-1185">Reference proteome</keyword>
<dbReference type="InterPro" id="IPR014745">
    <property type="entry name" value="MHC_II_a/b_N"/>
</dbReference>
<evidence type="ECO:0000256" key="10">
    <source>
        <dbReference type="ARBA" id="ARBA00023182"/>
    </source>
</evidence>
<keyword evidence="4" id="KW-0391">Immunity</keyword>
<dbReference type="Gene3D" id="3.10.320.10">
    <property type="entry name" value="Class II Histocompatibility Antigen, M Beta Chain, Chain B, domain 1"/>
    <property type="match status" value="4"/>
</dbReference>
<name>A0A8J4WPT5_CLAMG</name>
<reference evidence="14" key="1">
    <citation type="submission" date="2020-07" db="EMBL/GenBank/DDBJ databases">
        <title>Clarias magur genome sequencing, assembly and annotation.</title>
        <authorList>
            <person name="Kushwaha B."/>
            <person name="Kumar R."/>
            <person name="Das P."/>
            <person name="Joshi C.G."/>
            <person name="Kumar D."/>
            <person name="Nagpure N.S."/>
            <person name="Pandey M."/>
            <person name="Agarwal S."/>
            <person name="Srivastava S."/>
            <person name="Singh M."/>
            <person name="Sahoo L."/>
            <person name="Jayasankar P."/>
            <person name="Meher P.K."/>
            <person name="Koringa P.G."/>
            <person name="Iquebal M.A."/>
            <person name="Das S.P."/>
            <person name="Bit A."/>
            <person name="Patnaik S."/>
            <person name="Patel N."/>
            <person name="Shah T.M."/>
            <person name="Hinsu A."/>
            <person name="Jena J.K."/>
        </authorList>
    </citation>
    <scope>NUCLEOTIDE SEQUENCE</scope>
    <source>
        <strain evidence="14">CIFAMagur01</strain>
        <tissue evidence="14">Testis</tissue>
    </source>
</reference>
<dbReference type="Gene3D" id="2.60.40.10">
    <property type="entry name" value="Immunoglobulins"/>
    <property type="match status" value="4"/>
</dbReference>
<keyword evidence="5 12" id="KW-1133">Transmembrane helix</keyword>
<dbReference type="PROSITE" id="PS50835">
    <property type="entry name" value="IG_LIKE"/>
    <property type="match status" value="4"/>
</dbReference>
<dbReference type="GO" id="GO:0002504">
    <property type="term" value="P:antigen processing and presentation of peptide or polysaccharide antigen via MHC class II"/>
    <property type="evidence" value="ECO:0007669"/>
    <property type="project" value="UniProtKB-KW"/>
</dbReference>
<comment type="caution">
    <text evidence="14">The sequence shown here is derived from an EMBL/GenBank/DDBJ whole genome shotgun (WGS) entry which is preliminary data.</text>
</comment>
<keyword evidence="9" id="KW-0325">Glycoprotein</keyword>
<dbReference type="InterPro" id="IPR013783">
    <property type="entry name" value="Ig-like_fold"/>
</dbReference>
<feature type="domain" description="Ig-like" evidence="13">
    <location>
        <begin position="67"/>
        <end position="159"/>
    </location>
</feature>
<organism evidence="14 15">
    <name type="scientific">Clarias magur</name>
    <name type="common">Asian catfish</name>
    <name type="synonym">Macropteronotus magur</name>
    <dbReference type="NCBI Taxonomy" id="1594786"/>
    <lineage>
        <taxon>Eukaryota</taxon>
        <taxon>Metazoa</taxon>
        <taxon>Chordata</taxon>
        <taxon>Craniata</taxon>
        <taxon>Vertebrata</taxon>
        <taxon>Euteleostomi</taxon>
        <taxon>Actinopterygii</taxon>
        <taxon>Neopterygii</taxon>
        <taxon>Teleostei</taxon>
        <taxon>Ostariophysi</taxon>
        <taxon>Siluriformes</taxon>
        <taxon>Clariidae</taxon>
        <taxon>Clarias</taxon>
    </lineage>
</organism>
<dbReference type="GO" id="GO:0002250">
    <property type="term" value="P:adaptive immune response"/>
    <property type="evidence" value="ECO:0007669"/>
    <property type="project" value="UniProtKB-KW"/>
</dbReference>